<dbReference type="RefSeq" id="WP_284188368.1">
    <property type="nucleotide sequence ID" value="NZ_BSPX01000039.1"/>
</dbReference>
<name>A0ABQ6FDT2_9RHOO</name>
<evidence type="ECO:0000256" key="2">
    <source>
        <dbReference type="SAM" id="SignalP"/>
    </source>
</evidence>
<sequence length="113" mass="12783">MPRVKEFAALLFAVTASAWAQQQPPKLEPLPEPPPPPPGMELDAEQEPQVTILKKGEDTVEEFRVNGQLYMVKVTPPHGVPYYLYDDVGNGDFTRRDAQDAGVRVPKWVIKRW</sequence>
<feature type="signal peptide" evidence="2">
    <location>
        <begin position="1"/>
        <end position="20"/>
    </location>
</feature>
<reference evidence="4" key="1">
    <citation type="journal article" date="2019" name="Int. J. Syst. Evol. Microbiol.">
        <title>The Global Catalogue of Microorganisms (GCM) 10K type strain sequencing project: providing services to taxonomists for standard genome sequencing and annotation.</title>
        <authorList>
            <consortium name="The Broad Institute Genomics Platform"/>
            <consortium name="The Broad Institute Genome Sequencing Center for Infectious Disease"/>
            <person name="Wu L."/>
            <person name="Ma J."/>
        </authorList>
    </citation>
    <scope>NUCLEOTIDE SEQUENCE [LARGE SCALE GENOMIC DNA]</scope>
    <source>
        <strain evidence="4">NBRC 102407</strain>
    </source>
</reference>
<dbReference type="Proteomes" id="UP001157167">
    <property type="component" value="Unassembled WGS sequence"/>
</dbReference>
<accession>A0ABQ6FDT2</accession>
<keyword evidence="4" id="KW-1185">Reference proteome</keyword>
<organism evidence="3 4">
    <name type="scientific">Zoogloea oryzae</name>
    <dbReference type="NCBI Taxonomy" id="310767"/>
    <lineage>
        <taxon>Bacteria</taxon>
        <taxon>Pseudomonadati</taxon>
        <taxon>Pseudomonadota</taxon>
        <taxon>Betaproteobacteria</taxon>
        <taxon>Rhodocyclales</taxon>
        <taxon>Zoogloeaceae</taxon>
        <taxon>Zoogloea</taxon>
    </lineage>
</organism>
<proteinExistence type="predicted"/>
<dbReference type="InterPro" id="IPR021357">
    <property type="entry name" value="DUF2782"/>
</dbReference>
<evidence type="ECO:0000256" key="1">
    <source>
        <dbReference type="SAM" id="MobiDB-lite"/>
    </source>
</evidence>
<protein>
    <recommendedName>
        <fullName evidence="5">DUF2782 domain-containing protein</fullName>
    </recommendedName>
</protein>
<dbReference type="Gene3D" id="2.20.130.30">
    <property type="entry name" value="Protein of unknown function DUF2782"/>
    <property type="match status" value="1"/>
</dbReference>
<evidence type="ECO:0008006" key="5">
    <source>
        <dbReference type="Google" id="ProtNLM"/>
    </source>
</evidence>
<dbReference type="Pfam" id="PF11191">
    <property type="entry name" value="DUF2782"/>
    <property type="match status" value="1"/>
</dbReference>
<feature type="chain" id="PRO_5047285944" description="DUF2782 domain-containing protein" evidence="2">
    <location>
        <begin position="21"/>
        <end position="113"/>
    </location>
</feature>
<evidence type="ECO:0000313" key="4">
    <source>
        <dbReference type="Proteomes" id="UP001157167"/>
    </source>
</evidence>
<evidence type="ECO:0000313" key="3">
    <source>
        <dbReference type="EMBL" id="GLT23149.1"/>
    </source>
</evidence>
<gene>
    <name evidence="3" type="ORF">GCM10007933_26120</name>
</gene>
<feature type="region of interest" description="Disordered" evidence="1">
    <location>
        <begin position="19"/>
        <end position="46"/>
    </location>
</feature>
<dbReference type="EMBL" id="BSPX01000039">
    <property type="protein sequence ID" value="GLT23149.1"/>
    <property type="molecule type" value="Genomic_DNA"/>
</dbReference>
<feature type="compositionally biased region" description="Pro residues" evidence="1">
    <location>
        <begin position="26"/>
        <end position="39"/>
    </location>
</feature>
<keyword evidence="2" id="KW-0732">Signal</keyword>
<comment type="caution">
    <text evidence="3">The sequence shown here is derived from an EMBL/GenBank/DDBJ whole genome shotgun (WGS) entry which is preliminary data.</text>
</comment>